<keyword evidence="1" id="KW-0472">Membrane</keyword>
<keyword evidence="4" id="KW-1185">Reference proteome</keyword>
<feature type="chain" id="PRO_5047362589" evidence="2">
    <location>
        <begin position="21"/>
        <end position="310"/>
    </location>
</feature>
<sequence length="310" mass="37079">MKTNWLILFLLLLKIKNSDREGRSDINVIFIDPADLLGTIVTIDPWRVGLILPTKSYQNEIHIKKSIWLFHRITNHLPIFVLLLPDPWSCELDSLLKRYNLIKIKSGVVLYFKSFLSESLYKKEYMEFMPMILCNDDIKLFNLFIKCLSNHWCTITNERAYELYIARHDWSFNCLLANQDYNHTRRNIAIQKISKNKSMKDINIKNDNIIRKKINESKIKIDKDISMINMEKEKNNNINYELKIQQMKEVLNEDSKILSYEDKEGTYNNNKWSSLFKSLRFNENNEFYNKYWMCAFGIGALFGLYYWIFI</sequence>
<evidence type="ECO:0000313" key="4">
    <source>
        <dbReference type="Proteomes" id="UP001516464"/>
    </source>
</evidence>
<evidence type="ECO:0000256" key="2">
    <source>
        <dbReference type="SAM" id="SignalP"/>
    </source>
</evidence>
<comment type="caution">
    <text evidence="3">The sequence shown here is derived from an EMBL/GenBank/DDBJ whole genome shotgun (WGS) entry which is preliminary data.</text>
</comment>
<reference evidence="3 4" key="1">
    <citation type="submission" date="2019-01" db="EMBL/GenBank/DDBJ databases">
        <title>Genomes sequencing and comparative genomics of infectious freshwater microsporidia, Cucumispora dikerogammari and Thelohania contejeani.</title>
        <authorList>
            <person name="Cormier A."/>
            <person name="Giraud I."/>
            <person name="Wattier R."/>
            <person name="Teixeira M."/>
            <person name="Grandjean F."/>
            <person name="Rigaud T."/>
            <person name="Cordaux R."/>
        </authorList>
    </citation>
    <scope>NUCLEOTIDE SEQUENCE [LARGE SCALE GENOMIC DNA]</scope>
    <source>
        <strain evidence="3">T1</strain>
        <tissue evidence="3">Spores</tissue>
    </source>
</reference>
<keyword evidence="1" id="KW-1133">Transmembrane helix</keyword>
<keyword evidence="1" id="KW-0812">Transmembrane</keyword>
<keyword evidence="2" id="KW-0732">Signal</keyword>
<dbReference type="Proteomes" id="UP001516464">
    <property type="component" value="Unassembled WGS sequence"/>
</dbReference>
<feature type="signal peptide" evidence="2">
    <location>
        <begin position="1"/>
        <end position="20"/>
    </location>
</feature>
<evidence type="ECO:0000256" key="1">
    <source>
        <dbReference type="SAM" id="Phobius"/>
    </source>
</evidence>
<protein>
    <submittedName>
        <fullName evidence="3">Uncharacterized protein</fullName>
    </submittedName>
</protein>
<feature type="transmembrane region" description="Helical" evidence="1">
    <location>
        <begin position="290"/>
        <end position="309"/>
    </location>
</feature>
<evidence type="ECO:0000313" key="3">
    <source>
        <dbReference type="EMBL" id="KAF7682522.1"/>
    </source>
</evidence>
<organism evidence="3 4">
    <name type="scientific">Astathelohania contejeani</name>
    <dbReference type="NCBI Taxonomy" id="164912"/>
    <lineage>
        <taxon>Eukaryota</taxon>
        <taxon>Fungi</taxon>
        <taxon>Fungi incertae sedis</taxon>
        <taxon>Microsporidia</taxon>
        <taxon>Astathelohaniidae</taxon>
        <taxon>Astathelohania</taxon>
    </lineage>
</organism>
<accession>A0ABQ7HWI1</accession>
<proteinExistence type="predicted"/>
<gene>
    <name evidence="3" type="ORF">TCON_2251</name>
</gene>
<dbReference type="EMBL" id="SBIQ01000236">
    <property type="protein sequence ID" value="KAF7682522.1"/>
    <property type="molecule type" value="Genomic_DNA"/>
</dbReference>
<name>A0ABQ7HWI1_9MICR</name>